<evidence type="ECO:0000313" key="2">
    <source>
        <dbReference type="EMBL" id="PVD31359.1"/>
    </source>
</evidence>
<sequence length="137" mass="15884">MSPQINSKHACLPRGSHWHQEILHRLLAGSPEFVRKSEAKEFLDFSPKDELLPPDHPRVLFTHVRDVSCLVWLKDPLGQIQKLDRFLGLNRGRELCERIAEACKFSNMKAVKEAHMPSEMKRKIWKENAPGFYRKGA</sequence>
<protein>
    <recommendedName>
        <fullName evidence="1">Sulfotransferase domain-containing protein</fullName>
    </recommendedName>
</protein>
<dbReference type="InterPro" id="IPR027417">
    <property type="entry name" value="P-loop_NTPase"/>
</dbReference>
<reference evidence="2 3" key="1">
    <citation type="submission" date="2018-04" db="EMBL/GenBank/DDBJ databases">
        <title>The genome of golden apple snail Pomacea canaliculata provides insight into stress tolerance and invasive adaptation.</title>
        <authorList>
            <person name="Liu C."/>
            <person name="Liu B."/>
            <person name="Ren Y."/>
            <person name="Zhang Y."/>
            <person name="Wang H."/>
            <person name="Li S."/>
            <person name="Jiang F."/>
            <person name="Yin L."/>
            <person name="Zhang G."/>
            <person name="Qian W."/>
            <person name="Fan W."/>
        </authorList>
    </citation>
    <scope>NUCLEOTIDE SEQUENCE [LARGE SCALE GENOMIC DNA]</scope>
    <source>
        <strain evidence="2">SZHN2017</strain>
        <tissue evidence="2">Muscle</tissue>
    </source>
</reference>
<dbReference type="AlphaFoldDB" id="A0A2T7PD70"/>
<organism evidence="2 3">
    <name type="scientific">Pomacea canaliculata</name>
    <name type="common">Golden apple snail</name>
    <dbReference type="NCBI Taxonomy" id="400727"/>
    <lineage>
        <taxon>Eukaryota</taxon>
        <taxon>Metazoa</taxon>
        <taxon>Spiralia</taxon>
        <taxon>Lophotrochozoa</taxon>
        <taxon>Mollusca</taxon>
        <taxon>Gastropoda</taxon>
        <taxon>Caenogastropoda</taxon>
        <taxon>Architaenioglossa</taxon>
        <taxon>Ampullarioidea</taxon>
        <taxon>Ampullariidae</taxon>
        <taxon>Pomacea</taxon>
    </lineage>
</organism>
<feature type="domain" description="Sulfotransferase" evidence="1">
    <location>
        <begin position="74"/>
        <end position="134"/>
    </location>
</feature>
<dbReference type="InterPro" id="IPR000863">
    <property type="entry name" value="Sulfotransferase_dom"/>
</dbReference>
<evidence type="ECO:0000313" key="3">
    <source>
        <dbReference type="Proteomes" id="UP000245119"/>
    </source>
</evidence>
<proteinExistence type="predicted"/>
<comment type="caution">
    <text evidence="2">The sequence shown here is derived from an EMBL/GenBank/DDBJ whole genome shotgun (WGS) entry which is preliminary data.</text>
</comment>
<dbReference type="EMBL" id="PZQS01000004">
    <property type="protein sequence ID" value="PVD31359.1"/>
    <property type="molecule type" value="Genomic_DNA"/>
</dbReference>
<dbReference type="Gene3D" id="3.40.50.300">
    <property type="entry name" value="P-loop containing nucleotide triphosphate hydrolases"/>
    <property type="match status" value="1"/>
</dbReference>
<keyword evidence="3" id="KW-1185">Reference proteome</keyword>
<evidence type="ECO:0000259" key="1">
    <source>
        <dbReference type="Pfam" id="PF00685"/>
    </source>
</evidence>
<accession>A0A2T7PD70</accession>
<name>A0A2T7PD70_POMCA</name>
<dbReference type="Proteomes" id="UP000245119">
    <property type="component" value="Linkage Group LG4"/>
</dbReference>
<dbReference type="Pfam" id="PF00685">
    <property type="entry name" value="Sulfotransfer_1"/>
    <property type="match status" value="1"/>
</dbReference>
<dbReference type="SUPFAM" id="SSF52540">
    <property type="entry name" value="P-loop containing nucleoside triphosphate hydrolases"/>
    <property type="match status" value="1"/>
</dbReference>
<gene>
    <name evidence="2" type="ORF">C0Q70_06771</name>
</gene>
<dbReference type="GO" id="GO:0008146">
    <property type="term" value="F:sulfotransferase activity"/>
    <property type="evidence" value="ECO:0007669"/>
    <property type="project" value="InterPro"/>
</dbReference>